<keyword evidence="6 7" id="KW-0472">Membrane</keyword>
<dbReference type="InterPro" id="IPR009328">
    <property type="entry name" value="DUF986"/>
</dbReference>
<dbReference type="NCBIfam" id="NF002791">
    <property type="entry name" value="PRK02913.1"/>
    <property type="match status" value="1"/>
</dbReference>
<dbReference type="EMBL" id="JANIEN010000001">
    <property type="protein sequence ID" value="MDT3451291.1"/>
    <property type="molecule type" value="Genomic_DNA"/>
</dbReference>
<reference evidence="9 10" key="1">
    <citation type="journal article" date="2018" name="Front. Microbiol.">
        <title>Genetic and Phylogenetic Characteristics of Pasteurella multocida Isolates From Different Host Species.</title>
        <authorList>
            <person name="Peng Z."/>
            <person name="Liang W."/>
            <person name="Wang F."/>
            <person name="Xu Z."/>
            <person name="Xie Z."/>
            <person name="Lian Z."/>
            <person name="Hua L."/>
            <person name="Zhou R."/>
            <person name="Chen H."/>
            <person name="Wu B."/>
        </authorList>
    </citation>
    <scope>NUCLEOTIDE SEQUENCE [LARGE SCALE GENOMIC DNA]</scope>
    <source>
        <strain evidence="9 10">HNA06</strain>
    </source>
</reference>
<evidence type="ECO:0000313" key="8">
    <source>
        <dbReference type="EMBL" id="MDT3451291.1"/>
    </source>
</evidence>
<gene>
    <name evidence="9" type="ORF">C2800_02575</name>
    <name evidence="8" type="ORF">NQF69_00700</name>
</gene>
<organism evidence="9 10">
    <name type="scientific">Pasteurella multocida</name>
    <dbReference type="NCBI Taxonomy" id="747"/>
    <lineage>
        <taxon>Bacteria</taxon>
        <taxon>Pseudomonadati</taxon>
        <taxon>Pseudomonadota</taxon>
        <taxon>Gammaproteobacteria</taxon>
        <taxon>Pasteurellales</taxon>
        <taxon>Pasteurellaceae</taxon>
        <taxon>Pasteurella</taxon>
    </lineage>
</organism>
<keyword evidence="4 7" id="KW-0812">Transmembrane</keyword>
<dbReference type="RefSeq" id="WP_014326128.1">
    <property type="nucleotide sequence ID" value="NZ_AP025519.1"/>
</dbReference>
<evidence type="ECO:0000256" key="6">
    <source>
        <dbReference type="ARBA" id="ARBA00023136"/>
    </source>
</evidence>
<dbReference type="EMBL" id="PPVL01000002">
    <property type="protein sequence ID" value="NNI78325.1"/>
    <property type="molecule type" value="Genomic_DNA"/>
</dbReference>
<evidence type="ECO:0000256" key="4">
    <source>
        <dbReference type="ARBA" id="ARBA00022692"/>
    </source>
</evidence>
<reference evidence="8" key="2">
    <citation type="submission" date="2022-07" db="EMBL/GenBank/DDBJ databases">
        <title>Sequence of Pasteurella multocoda 17BRD-035.</title>
        <authorList>
            <person name="Roy Chowdhury P."/>
            <person name="Alhamami T."/>
            <person name="Trott D.J."/>
            <person name="Djordvevic S.P."/>
        </authorList>
    </citation>
    <scope>NUCLEOTIDE SEQUENCE</scope>
    <source>
        <strain evidence="8">17BRD-035</strain>
    </source>
</reference>
<dbReference type="Proteomes" id="UP000540079">
    <property type="component" value="Unassembled WGS sequence"/>
</dbReference>
<evidence type="ECO:0000256" key="5">
    <source>
        <dbReference type="ARBA" id="ARBA00022989"/>
    </source>
</evidence>
<comment type="subcellular location">
    <subcellularLocation>
        <location evidence="1 7">Cell membrane</location>
        <topology evidence="1 7">Multi-pass membrane protein</topology>
    </subcellularLocation>
</comment>
<protein>
    <recommendedName>
        <fullName evidence="7">UPF0266 membrane protein C2800_02575</fullName>
    </recommendedName>
</protein>
<keyword evidence="3 7" id="KW-1003">Cell membrane</keyword>
<comment type="similarity">
    <text evidence="2 7">Belongs to the UPF0266 family.</text>
</comment>
<dbReference type="Pfam" id="PF06173">
    <property type="entry name" value="DUF986"/>
    <property type="match status" value="1"/>
</dbReference>
<keyword evidence="5 7" id="KW-1133">Transmembrane helix</keyword>
<dbReference type="GO" id="GO:0005886">
    <property type="term" value="C:plasma membrane"/>
    <property type="evidence" value="ECO:0007669"/>
    <property type="project" value="UniProtKB-SubCell"/>
</dbReference>
<comment type="caution">
    <text evidence="9">The sequence shown here is derived from an EMBL/GenBank/DDBJ whole genome shotgun (WGS) entry which is preliminary data.</text>
</comment>
<dbReference type="AlphaFoldDB" id="A0A849CGD5"/>
<name>A0A849CGD5_PASMD</name>
<evidence type="ECO:0000313" key="10">
    <source>
        <dbReference type="Proteomes" id="UP000540079"/>
    </source>
</evidence>
<evidence type="ECO:0000256" key="1">
    <source>
        <dbReference type="ARBA" id="ARBA00004651"/>
    </source>
</evidence>
<sequence length="151" mass="17507">MIINVLLCLGIFCFLLYAFYDQFFMDCWKGKTLLKVHLKKQGQKDALIFSLLIGIIIYQTYTNLSSATLYLLTALILLSVYAAFIRAPMLLLKEKGFFFGNIYFQYADIHQVNLAENNILVIDMKNGKRLLVHLLTDQDREQVIQFFGGYK</sequence>
<evidence type="ECO:0000256" key="2">
    <source>
        <dbReference type="ARBA" id="ARBA00009962"/>
    </source>
</evidence>
<evidence type="ECO:0000313" key="9">
    <source>
        <dbReference type="EMBL" id="NNI78325.1"/>
    </source>
</evidence>
<feature type="transmembrane region" description="Helical" evidence="7">
    <location>
        <begin position="45"/>
        <end position="61"/>
    </location>
</feature>
<proteinExistence type="inferred from homology"/>
<dbReference type="GeneID" id="77207743"/>
<feature type="transmembrane region" description="Helical" evidence="7">
    <location>
        <begin position="6"/>
        <end position="24"/>
    </location>
</feature>
<dbReference type="HAMAP" id="MF_01071">
    <property type="entry name" value="UPF0266"/>
    <property type="match status" value="1"/>
</dbReference>
<accession>A0A849CGD5</accession>
<dbReference type="PIRSF" id="PIRSF020687">
    <property type="entry name" value="UCP020687"/>
    <property type="match status" value="1"/>
</dbReference>
<dbReference type="KEGG" id="pmul:DR93_1670"/>
<dbReference type="Proteomes" id="UP001182304">
    <property type="component" value="Unassembled WGS sequence"/>
</dbReference>
<evidence type="ECO:0000256" key="3">
    <source>
        <dbReference type="ARBA" id="ARBA00022475"/>
    </source>
</evidence>
<feature type="transmembrane region" description="Helical" evidence="7">
    <location>
        <begin position="67"/>
        <end position="85"/>
    </location>
</feature>
<evidence type="ECO:0000256" key="7">
    <source>
        <dbReference type="HAMAP-Rule" id="MF_01071"/>
    </source>
</evidence>